<organism evidence="4 5">
    <name type="scientific">Acanthoscelides obtectus</name>
    <name type="common">Bean weevil</name>
    <name type="synonym">Bruchus obtectus</name>
    <dbReference type="NCBI Taxonomy" id="200917"/>
    <lineage>
        <taxon>Eukaryota</taxon>
        <taxon>Metazoa</taxon>
        <taxon>Ecdysozoa</taxon>
        <taxon>Arthropoda</taxon>
        <taxon>Hexapoda</taxon>
        <taxon>Insecta</taxon>
        <taxon>Pterygota</taxon>
        <taxon>Neoptera</taxon>
        <taxon>Endopterygota</taxon>
        <taxon>Coleoptera</taxon>
        <taxon>Polyphaga</taxon>
        <taxon>Cucujiformia</taxon>
        <taxon>Chrysomeloidea</taxon>
        <taxon>Chrysomelidae</taxon>
        <taxon>Bruchinae</taxon>
        <taxon>Bruchini</taxon>
        <taxon>Acanthoscelides</taxon>
    </lineage>
</organism>
<dbReference type="InterPro" id="IPR031311">
    <property type="entry name" value="CHIT_BIND_RR_consensus"/>
</dbReference>
<dbReference type="GO" id="GO:0008010">
    <property type="term" value="F:structural constituent of chitin-based larval cuticle"/>
    <property type="evidence" value="ECO:0007669"/>
    <property type="project" value="TreeGrafter"/>
</dbReference>
<dbReference type="OrthoDB" id="6493579at2759"/>
<dbReference type="PROSITE" id="PS00233">
    <property type="entry name" value="CHIT_BIND_RR_1"/>
    <property type="match status" value="1"/>
</dbReference>
<sequence length="176" mass="19054">MVFCKVQCSALLVMTRLKMNKTLMILSVLLARTMGQGRFRAIVPKAVPRVAPRAAFEPQSPGREVRIVSQAADVDIDGSYRWSFEADNGISAQEQGQLKNANAQDSAGEAQGQFQYTSPDGTPVQISYIANENGFQPQGAHLPVPPPIPIEIQRALEWNAAHPEEDNAGGGGGRRL</sequence>
<dbReference type="EMBL" id="CAKOFQ010007776">
    <property type="protein sequence ID" value="CAH2007991.1"/>
    <property type="molecule type" value="Genomic_DNA"/>
</dbReference>
<reference evidence="4" key="1">
    <citation type="submission" date="2022-03" db="EMBL/GenBank/DDBJ databases">
        <authorList>
            <person name="Sayadi A."/>
        </authorList>
    </citation>
    <scope>NUCLEOTIDE SEQUENCE</scope>
</reference>
<evidence type="ECO:0000313" key="4">
    <source>
        <dbReference type="EMBL" id="CAH2007991.1"/>
    </source>
</evidence>
<dbReference type="AlphaFoldDB" id="A0A9P0M7P2"/>
<feature type="region of interest" description="Disordered" evidence="3">
    <location>
        <begin position="96"/>
        <end position="121"/>
    </location>
</feature>
<dbReference type="PROSITE" id="PS51155">
    <property type="entry name" value="CHIT_BIND_RR_2"/>
    <property type="match status" value="1"/>
</dbReference>
<protein>
    <submittedName>
        <fullName evidence="4">Uncharacterized protein</fullName>
    </submittedName>
</protein>
<keyword evidence="5" id="KW-1185">Reference proteome</keyword>
<proteinExistence type="predicted"/>
<dbReference type="Pfam" id="PF00379">
    <property type="entry name" value="Chitin_bind_4"/>
    <property type="match status" value="1"/>
</dbReference>
<dbReference type="PANTHER" id="PTHR10380">
    <property type="entry name" value="CUTICLE PROTEIN"/>
    <property type="match status" value="1"/>
</dbReference>
<dbReference type="PRINTS" id="PR00947">
    <property type="entry name" value="CUTICLE"/>
</dbReference>
<keyword evidence="1 2" id="KW-0193">Cuticle</keyword>
<feature type="compositionally biased region" description="Polar residues" evidence="3">
    <location>
        <begin position="112"/>
        <end position="121"/>
    </location>
</feature>
<feature type="compositionally biased region" description="Polar residues" evidence="3">
    <location>
        <begin position="96"/>
        <end position="105"/>
    </location>
</feature>
<evidence type="ECO:0000256" key="1">
    <source>
        <dbReference type="ARBA" id="ARBA00022460"/>
    </source>
</evidence>
<comment type="caution">
    <text evidence="4">The sequence shown here is derived from an EMBL/GenBank/DDBJ whole genome shotgun (WGS) entry which is preliminary data.</text>
</comment>
<dbReference type="InterPro" id="IPR050468">
    <property type="entry name" value="Cuticle_Struct_Prot"/>
</dbReference>
<evidence type="ECO:0000256" key="3">
    <source>
        <dbReference type="SAM" id="MobiDB-lite"/>
    </source>
</evidence>
<dbReference type="PANTHER" id="PTHR10380:SF241">
    <property type="entry name" value="CUTICULAR PROTEIN 47EG-RELATED"/>
    <property type="match status" value="1"/>
</dbReference>
<dbReference type="InterPro" id="IPR000618">
    <property type="entry name" value="Insect_cuticle"/>
</dbReference>
<gene>
    <name evidence="4" type="ORF">ACAOBT_LOCUS29945</name>
</gene>
<accession>A0A9P0M7P2</accession>
<evidence type="ECO:0000256" key="2">
    <source>
        <dbReference type="PROSITE-ProRule" id="PRU00497"/>
    </source>
</evidence>
<dbReference type="Proteomes" id="UP001152888">
    <property type="component" value="Unassembled WGS sequence"/>
</dbReference>
<dbReference type="GO" id="GO:0062129">
    <property type="term" value="C:chitin-based extracellular matrix"/>
    <property type="evidence" value="ECO:0007669"/>
    <property type="project" value="TreeGrafter"/>
</dbReference>
<evidence type="ECO:0000313" key="5">
    <source>
        <dbReference type="Proteomes" id="UP001152888"/>
    </source>
</evidence>
<name>A0A9P0M7P2_ACAOB</name>